<dbReference type="HAMAP" id="MF_00605">
    <property type="entry name" value="TrmD"/>
    <property type="match status" value="1"/>
</dbReference>
<evidence type="ECO:0000256" key="1">
    <source>
        <dbReference type="ARBA" id="ARBA00002634"/>
    </source>
</evidence>
<dbReference type="GO" id="GO:0052906">
    <property type="term" value="F:tRNA (guanine(37)-N1)-methyltransferase activity"/>
    <property type="evidence" value="ECO:0007669"/>
    <property type="project" value="UniProtKB-UniRule"/>
</dbReference>
<dbReference type="Proteomes" id="UP000034231">
    <property type="component" value="Unassembled WGS sequence"/>
</dbReference>
<evidence type="ECO:0000256" key="14">
    <source>
        <dbReference type="ARBA" id="ARBA00047783"/>
    </source>
</evidence>
<dbReference type="SUPFAM" id="SSF75217">
    <property type="entry name" value="alpha/beta knot"/>
    <property type="match status" value="1"/>
</dbReference>
<dbReference type="GO" id="GO:0002939">
    <property type="term" value="P:tRNA N1-guanine methylation"/>
    <property type="evidence" value="ECO:0007669"/>
    <property type="project" value="TreeGrafter"/>
</dbReference>
<evidence type="ECO:0000256" key="4">
    <source>
        <dbReference type="ARBA" id="ARBA00011738"/>
    </source>
</evidence>
<evidence type="ECO:0000256" key="8">
    <source>
        <dbReference type="ARBA" id="ARBA00022603"/>
    </source>
</evidence>
<dbReference type="PANTHER" id="PTHR46417:SF1">
    <property type="entry name" value="TRNA (GUANINE-N(1)-)-METHYLTRANSFERASE"/>
    <property type="match status" value="1"/>
</dbReference>
<evidence type="ECO:0000256" key="15">
    <source>
        <dbReference type="HAMAP-Rule" id="MF_00605"/>
    </source>
</evidence>
<comment type="caution">
    <text evidence="19">The sequence shown here is derived from an EMBL/GenBank/DDBJ whole genome shotgun (WGS) entry which is preliminary data.</text>
</comment>
<evidence type="ECO:0000256" key="7">
    <source>
        <dbReference type="ARBA" id="ARBA00022490"/>
    </source>
</evidence>
<comment type="subunit">
    <text evidence="4 15 17">Homodimer.</text>
</comment>
<dbReference type="EC" id="2.1.1.228" evidence="5 15"/>
<evidence type="ECO:0000256" key="13">
    <source>
        <dbReference type="ARBA" id="ARBA00033392"/>
    </source>
</evidence>
<dbReference type="Gene3D" id="1.10.1270.20">
    <property type="entry name" value="tRNA(m1g37)methyltransferase, domain 2"/>
    <property type="match status" value="1"/>
</dbReference>
<evidence type="ECO:0000256" key="6">
    <source>
        <dbReference type="ARBA" id="ARBA00014679"/>
    </source>
</evidence>
<evidence type="ECO:0000256" key="11">
    <source>
        <dbReference type="ARBA" id="ARBA00022694"/>
    </source>
</evidence>
<evidence type="ECO:0000256" key="3">
    <source>
        <dbReference type="ARBA" id="ARBA00007630"/>
    </source>
</evidence>
<gene>
    <name evidence="15" type="primary">trmD</name>
    <name evidence="19" type="ORF">US68_C0019G0013</name>
</gene>
<feature type="binding site" evidence="15 16">
    <location>
        <begin position="134"/>
        <end position="139"/>
    </location>
    <ligand>
        <name>S-adenosyl-L-methionine</name>
        <dbReference type="ChEBI" id="CHEBI:59789"/>
    </ligand>
</feature>
<name>A0A0G0KIU7_9BACT</name>
<dbReference type="EMBL" id="LBTX01000019">
    <property type="protein sequence ID" value="KKQ49094.1"/>
    <property type="molecule type" value="Genomic_DNA"/>
</dbReference>
<evidence type="ECO:0000259" key="18">
    <source>
        <dbReference type="Pfam" id="PF01746"/>
    </source>
</evidence>
<dbReference type="InterPro" id="IPR029026">
    <property type="entry name" value="tRNA_m1G_MTases_N"/>
</dbReference>
<keyword evidence="10 15" id="KW-0949">S-adenosyl-L-methionine</keyword>
<keyword evidence="7 15" id="KW-0963">Cytoplasm</keyword>
<reference evidence="19 20" key="1">
    <citation type="journal article" date="2015" name="Nature">
        <title>rRNA introns, odd ribosomes, and small enigmatic genomes across a large radiation of phyla.</title>
        <authorList>
            <person name="Brown C.T."/>
            <person name="Hug L.A."/>
            <person name="Thomas B.C."/>
            <person name="Sharon I."/>
            <person name="Castelle C.J."/>
            <person name="Singh A."/>
            <person name="Wilkins M.J."/>
            <person name="Williams K.H."/>
            <person name="Banfield J.F."/>
        </authorList>
    </citation>
    <scope>NUCLEOTIDE SEQUENCE [LARGE SCALE GENOMIC DNA]</scope>
</reference>
<comment type="function">
    <text evidence="1 15 17">Specifically methylates guanosine-37 in various tRNAs.</text>
</comment>
<feature type="binding site" evidence="15 16">
    <location>
        <position position="115"/>
    </location>
    <ligand>
        <name>S-adenosyl-L-methionine</name>
        <dbReference type="ChEBI" id="CHEBI:59789"/>
    </ligand>
</feature>
<sequence>MLKYIMKFDIITLFPEMFAGVFDVSIIGRAKEKGLVEINFHQMRKWAWNSYGAVDDRPYGGDVGMLIRVDVIDKALKEIKGEKSHIILTSARGKRFTQEDAKRLAKEKNLIIICGHYEGFDERISSLVDEEISIGDYVLTGGEIPAMVITDSVSRLLPGVLGKDESSQVESFSDPEKNIEFPQYTRPAEYNGQKVPEVLMSGDPKKIKEWQKKFTEKG</sequence>
<evidence type="ECO:0000256" key="10">
    <source>
        <dbReference type="ARBA" id="ARBA00022691"/>
    </source>
</evidence>
<feature type="domain" description="tRNA methyltransferase TRMD/TRM10-type" evidence="18">
    <location>
        <begin position="6"/>
        <end position="213"/>
    </location>
</feature>
<comment type="similarity">
    <text evidence="3 15 17">Belongs to the RNA methyltransferase TrmD family.</text>
</comment>
<dbReference type="PATRIC" id="fig|1618488.3.peg.870"/>
<organism evidence="19 20">
    <name type="scientific">Candidatus Shapirobacteria bacterium GW2011_GWE1_38_10</name>
    <dbReference type="NCBI Taxonomy" id="1618488"/>
    <lineage>
        <taxon>Bacteria</taxon>
        <taxon>Candidatus Shapironibacteriota</taxon>
    </lineage>
</organism>
<dbReference type="Gene3D" id="3.40.1280.10">
    <property type="match status" value="1"/>
</dbReference>
<evidence type="ECO:0000313" key="20">
    <source>
        <dbReference type="Proteomes" id="UP000034231"/>
    </source>
</evidence>
<dbReference type="NCBIfam" id="NF000648">
    <property type="entry name" value="PRK00026.1"/>
    <property type="match status" value="1"/>
</dbReference>
<dbReference type="InterPro" id="IPR023148">
    <property type="entry name" value="tRNA_m1G_MeTrfase_C_sf"/>
</dbReference>
<evidence type="ECO:0000256" key="16">
    <source>
        <dbReference type="PIRSR" id="PIRSR000386-1"/>
    </source>
</evidence>
<comment type="catalytic activity">
    <reaction evidence="14 15 17">
        <text>guanosine(37) in tRNA + S-adenosyl-L-methionine = N(1)-methylguanosine(37) in tRNA + S-adenosyl-L-homocysteine + H(+)</text>
        <dbReference type="Rhea" id="RHEA:36899"/>
        <dbReference type="Rhea" id="RHEA-COMP:10145"/>
        <dbReference type="Rhea" id="RHEA-COMP:10147"/>
        <dbReference type="ChEBI" id="CHEBI:15378"/>
        <dbReference type="ChEBI" id="CHEBI:57856"/>
        <dbReference type="ChEBI" id="CHEBI:59789"/>
        <dbReference type="ChEBI" id="CHEBI:73542"/>
        <dbReference type="ChEBI" id="CHEBI:74269"/>
        <dbReference type="EC" id="2.1.1.228"/>
    </reaction>
</comment>
<dbReference type="AlphaFoldDB" id="A0A0G0KIU7"/>
<dbReference type="InterPro" id="IPR002649">
    <property type="entry name" value="tRNA_m1G_MeTrfase_TrmD"/>
</dbReference>
<dbReference type="NCBIfam" id="TIGR00088">
    <property type="entry name" value="trmD"/>
    <property type="match status" value="1"/>
</dbReference>
<dbReference type="PANTHER" id="PTHR46417">
    <property type="entry name" value="TRNA (GUANINE-N(1)-)-METHYLTRANSFERASE"/>
    <property type="match status" value="1"/>
</dbReference>
<dbReference type="CDD" id="cd18080">
    <property type="entry name" value="TrmD-like"/>
    <property type="match status" value="1"/>
</dbReference>
<evidence type="ECO:0000256" key="9">
    <source>
        <dbReference type="ARBA" id="ARBA00022679"/>
    </source>
</evidence>
<dbReference type="InterPro" id="IPR029028">
    <property type="entry name" value="Alpha/beta_knot_MTases"/>
</dbReference>
<keyword evidence="8 15" id="KW-0489">Methyltransferase</keyword>
<dbReference type="Pfam" id="PF01746">
    <property type="entry name" value="tRNA_m1G_MT"/>
    <property type="match status" value="1"/>
</dbReference>
<keyword evidence="11 15" id="KW-0819">tRNA processing</keyword>
<accession>A0A0G0KIU7</accession>
<dbReference type="InterPro" id="IPR016009">
    <property type="entry name" value="tRNA_MeTrfase_TRMD/TRM10"/>
</dbReference>
<protein>
    <recommendedName>
        <fullName evidence="6 15">tRNA (guanine-N(1)-)-methyltransferase</fullName>
        <ecNumber evidence="5 15">2.1.1.228</ecNumber>
    </recommendedName>
    <alternativeName>
        <fullName evidence="12 15">M1G-methyltransferase</fullName>
    </alternativeName>
    <alternativeName>
        <fullName evidence="13 15">tRNA [GM37] methyltransferase</fullName>
    </alternativeName>
</protein>
<dbReference type="GO" id="GO:0005829">
    <property type="term" value="C:cytosol"/>
    <property type="evidence" value="ECO:0007669"/>
    <property type="project" value="TreeGrafter"/>
</dbReference>
<evidence type="ECO:0000256" key="17">
    <source>
        <dbReference type="RuleBase" id="RU003464"/>
    </source>
</evidence>
<proteinExistence type="inferred from homology"/>
<evidence type="ECO:0000256" key="5">
    <source>
        <dbReference type="ARBA" id="ARBA00012807"/>
    </source>
</evidence>
<evidence type="ECO:0000313" key="19">
    <source>
        <dbReference type="EMBL" id="KKQ49094.1"/>
    </source>
</evidence>
<evidence type="ECO:0000256" key="2">
    <source>
        <dbReference type="ARBA" id="ARBA00004496"/>
    </source>
</evidence>
<dbReference type="FunFam" id="3.40.1280.10:FF:000001">
    <property type="entry name" value="tRNA (guanine-N(1)-)-methyltransferase"/>
    <property type="match status" value="1"/>
</dbReference>
<evidence type="ECO:0000256" key="12">
    <source>
        <dbReference type="ARBA" id="ARBA00029736"/>
    </source>
</evidence>
<comment type="subcellular location">
    <subcellularLocation>
        <location evidence="2 15 17">Cytoplasm</location>
    </subcellularLocation>
</comment>
<keyword evidence="9 15" id="KW-0808">Transferase</keyword>
<dbReference type="PIRSF" id="PIRSF000386">
    <property type="entry name" value="tRNA_mtase"/>
    <property type="match status" value="1"/>
</dbReference>